<protein>
    <submittedName>
        <fullName evidence="1">Uncharacterized protein</fullName>
    </submittedName>
</protein>
<proteinExistence type="predicted"/>
<reference evidence="1" key="1">
    <citation type="submission" date="2018-05" db="EMBL/GenBank/DDBJ databases">
        <title>Draft genome of Mucuna pruriens seed.</title>
        <authorList>
            <person name="Nnadi N.E."/>
            <person name="Vos R."/>
            <person name="Hasami M.H."/>
            <person name="Devisetty U.K."/>
            <person name="Aguiy J.C."/>
        </authorList>
    </citation>
    <scope>NUCLEOTIDE SEQUENCE [LARGE SCALE GENOMIC DNA]</scope>
    <source>
        <strain evidence="1">JCA_2017</strain>
    </source>
</reference>
<keyword evidence="2" id="KW-1185">Reference proteome</keyword>
<gene>
    <name evidence="1" type="ORF">CR513_08672</name>
</gene>
<accession>A0A371HWR4</accession>
<evidence type="ECO:0000313" key="2">
    <source>
        <dbReference type="Proteomes" id="UP000257109"/>
    </source>
</evidence>
<organism evidence="1 2">
    <name type="scientific">Mucuna pruriens</name>
    <name type="common">Velvet bean</name>
    <name type="synonym">Dolichos pruriens</name>
    <dbReference type="NCBI Taxonomy" id="157652"/>
    <lineage>
        <taxon>Eukaryota</taxon>
        <taxon>Viridiplantae</taxon>
        <taxon>Streptophyta</taxon>
        <taxon>Embryophyta</taxon>
        <taxon>Tracheophyta</taxon>
        <taxon>Spermatophyta</taxon>
        <taxon>Magnoliopsida</taxon>
        <taxon>eudicotyledons</taxon>
        <taxon>Gunneridae</taxon>
        <taxon>Pentapetalae</taxon>
        <taxon>rosids</taxon>
        <taxon>fabids</taxon>
        <taxon>Fabales</taxon>
        <taxon>Fabaceae</taxon>
        <taxon>Papilionoideae</taxon>
        <taxon>50 kb inversion clade</taxon>
        <taxon>NPAAA clade</taxon>
        <taxon>indigoferoid/millettioid clade</taxon>
        <taxon>Phaseoleae</taxon>
        <taxon>Mucuna</taxon>
    </lineage>
</organism>
<dbReference type="Proteomes" id="UP000257109">
    <property type="component" value="Unassembled WGS sequence"/>
</dbReference>
<dbReference type="AlphaFoldDB" id="A0A371HWR4"/>
<feature type="non-terminal residue" evidence="1">
    <location>
        <position position="1"/>
    </location>
</feature>
<dbReference type="EMBL" id="QJKJ01001517">
    <property type="protein sequence ID" value="RDY07239.1"/>
    <property type="molecule type" value="Genomic_DNA"/>
</dbReference>
<name>A0A371HWR4_MUCPR</name>
<comment type="caution">
    <text evidence="1">The sequence shown here is derived from an EMBL/GenBank/DDBJ whole genome shotgun (WGS) entry which is preliminary data.</text>
</comment>
<evidence type="ECO:0000313" key="1">
    <source>
        <dbReference type="EMBL" id="RDY07239.1"/>
    </source>
</evidence>
<sequence>MLEGASPMIGDADSTHMSRVLNRPNFGNHVCRKEDKPEYSISARVQVAEITRLIISKGETNAGMDVASRKQTKVETDLVHLLPTSDPIDLPEPRSITNCLPPQSPPDGLKPLLDHLKLGLAVPGHYSQQPQPGARREIVDNPSATQEINQNHDGGRNPSYSTITKEIESDHLRCHKERVRIIYPISDSNWISSVQVVPKKFRMIVT</sequence>